<name>A0A8H2QJF4_9FLAO</name>
<dbReference type="EMBL" id="VSKM01000006">
    <property type="protein sequence ID" value="TYB74479.1"/>
    <property type="molecule type" value="Genomic_DNA"/>
</dbReference>
<sequence>MKKRYSILLTVLLTGSLFSCTPQHLKDDGTTIQQTDGCCGEDGGLDLPPPPPPIEGKAL</sequence>
<feature type="region of interest" description="Disordered" evidence="1">
    <location>
        <begin position="40"/>
        <end position="59"/>
    </location>
</feature>
<feature type="compositionally biased region" description="Pro residues" evidence="1">
    <location>
        <begin position="47"/>
        <end position="59"/>
    </location>
</feature>
<keyword evidence="3" id="KW-1185">Reference proteome</keyword>
<dbReference type="PROSITE" id="PS51257">
    <property type="entry name" value="PROKAR_LIPOPROTEIN"/>
    <property type="match status" value="1"/>
</dbReference>
<comment type="caution">
    <text evidence="2">The sequence shown here is derived from an EMBL/GenBank/DDBJ whole genome shotgun (WGS) entry which is preliminary data.</text>
</comment>
<dbReference type="AlphaFoldDB" id="A0A8H2QJF4"/>
<evidence type="ECO:0000313" key="3">
    <source>
        <dbReference type="Proteomes" id="UP000323324"/>
    </source>
</evidence>
<gene>
    <name evidence="2" type="ORF">ES676_07320</name>
</gene>
<evidence type="ECO:0000313" key="2">
    <source>
        <dbReference type="EMBL" id="TYB74479.1"/>
    </source>
</evidence>
<protein>
    <recommendedName>
        <fullName evidence="4">Lipoprotein</fullName>
    </recommendedName>
</protein>
<accession>A0A8H2QJF4</accession>
<evidence type="ECO:0000256" key="1">
    <source>
        <dbReference type="SAM" id="MobiDB-lite"/>
    </source>
</evidence>
<dbReference type="RefSeq" id="WP_148369675.1">
    <property type="nucleotide sequence ID" value="NZ_VSKM01000006.1"/>
</dbReference>
<dbReference type="Proteomes" id="UP000323324">
    <property type="component" value="Unassembled WGS sequence"/>
</dbReference>
<organism evidence="2 3">
    <name type="scientific">Bizionia saleffrena</name>
    <dbReference type="NCBI Taxonomy" id="291189"/>
    <lineage>
        <taxon>Bacteria</taxon>
        <taxon>Pseudomonadati</taxon>
        <taxon>Bacteroidota</taxon>
        <taxon>Flavobacteriia</taxon>
        <taxon>Flavobacteriales</taxon>
        <taxon>Flavobacteriaceae</taxon>
        <taxon>Bizionia</taxon>
    </lineage>
</organism>
<reference evidence="2 3" key="1">
    <citation type="submission" date="2019-08" db="EMBL/GenBank/DDBJ databases">
        <title>Genomes of Antarctic Bizionia species.</title>
        <authorList>
            <person name="Bowman J.P."/>
        </authorList>
    </citation>
    <scope>NUCLEOTIDE SEQUENCE [LARGE SCALE GENOMIC DNA]</scope>
    <source>
        <strain evidence="2 3">HFD</strain>
    </source>
</reference>
<proteinExistence type="predicted"/>
<evidence type="ECO:0008006" key="4">
    <source>
        <dbReference type="Google" id="ProtNLM"/>
    </source>
</evidence>